<dbReference type="InterPro" id="IPR011541">
    <property type="entry name" value="Ni/Co_transpt_high_affinity"/>
</dbReference>
<evidence type="ECO:0000256" key="2">
    <source>
        <dbReference type="ARBA" id="ARBA00010892"/>
    </source>
</evidence>
<feature type="transmembrane region" description="Helical" evidence="8">
    <location>
        <begin position="281"/>
        <end position="299"/>
    </location>
</feature>
<dbReference type="EMBL" id="PKHA01000005">
    <property type="protein sequence ID" value="PKY98723.1"/>
    <property type="molecule type" value="Genomic_DNA"/>
</dbReference>
<dbReference type="GeneID" id="81708566"/>
<evidence type="ECO:0000256" key="1">
    <source>
        <dbReference type="ARBA" id="ARBA00004127"/>
    </source>
</evidence>
<feature type="transmembrane region" description="Helical" evidence="8">
    <location>
        <begin position="239"/>
        <end position="261"/>
    </location>
</feature>
<evidence type="ECO:0000256" key="5">
    <source>
        <dbReference type="ARBA" id="ARBA00022692"/>
    </source>
</evidence>
<feature type="transmembrane region" description="Helical" evidence="8">
    <location>
        <begin position="7"/>
        <end position="26"/>
    </location>
</feature>
<keyword evidence="7 8" id="KW-0472">Membrane</keyword>
<dbReference type="RefSeq" id="WP_101638152.1">
    <property type="nucleotide sequence ID" value="NZ_JBKUIE010000001.1"/>
</dbReference>
<dbReference type="Pfam" id="PF03824">
    <property type="entry name" value="NicO"/>
    <property type="match status" value="1"/>
</dbReference>
<dbReference type="Proteomes" id="UP000234778">
    <property type="component" value="Unassembled WGS sequence"/>
</dbReference>
<evidence type="ECO:0000256" key="6">
    <source>
        <dbReference type="ARBA" id="ARBA00022989"/>
    </source>
</evidence>
<comment type="similarity">
    <text evidence="2 8">Belongs to the NiCoT transporter (TC 2.A.52) family.</text>
</comment>
<sequence length="319" mass="32851">MTRPKHLPTILVVVGVHALAVLFLVIGHASGAIPVALAGFAYTRGLLHALDADHLCMIDGSTRKLLGEKRNANGVGLAFSLGHSTVVLVAGLAVAMGASWIRTALDPSSRAATILGLTGAGVSAVYLLAVAAANVPNLTHHHDLQGPKGPWARLLTRPLSHVRHAGHIYLFGILFGLGFDTASTISLLMITALATTSGASPFVLMALPLAFTAAMTLGDSVNANLMLHVYTSAAASTRARFNTVVTAISICCAVLVATGTALEILGEVTGREVASFDTEPIGWGLVALAVLGTLAIAVVRRRQARAAHAAAHAEVARLA</sequence>
<dbReference type="PANTHER" id="PTHR31611">
    <property type="entry name" value="HIGH-AFFINITY NICKEL TRANSPORT PROTEIN NIC1"/>
    <property type="match status" value="1"/>
</dbReference>
<evidence type="ECO:0000256" key="3">
    <source>
        <dbReference type="ARBA" id="ARBA00022448"/>
    </source>
</evidence>
<keyword evidence="5 8" id="KW-0812">Transmembrane</keyword>
<evidence type="ECO:0000256" key="7">
    <source>
        <dbReference type="ARBA" id="ARBA00023136"/>
    </source>
</evidence>
<dbReference type="GO" id="GO:0005886">
    <property type="term" value="C:plasma membrane"/>
    <property type="evidence" value="ECO:0007669"/>
    <property type="project" value="UniProtKB-SubCell"/>
</dbReference>
<feature type="transmembrane region" description="Helical" evidence="8">
    <location>
        <begin position="71"/>
        <end position="101"/>
    </location>
</feature>
<name>A0A2I1KSX1_9ACTO</name>
<dbReference type="GO" id="GO:0015099">
    <property type="term" value="F:nickel cation transmembrane transporter activity"/>
    <property type="evidence" value="ECO:0007669"/>
    <property type="project" value="UniProtKB-UniRule"/>
</dbReference>
<dbReference type="PANTHER" id="PTHR31611:SF0">
    <property type="entry name" value="HIGH-AFFINITY NICKEL TRANSPORT PROTEIN NIC1"/>
    <property type="match status" value="1"/>
</dbReference>
<feature type="transmembrane region" description="Helical" evidence="8">
    <location>
        <begin position="199"/>
        <end position="218"/>
    </location>
</feature>
<reference evidence="9 10" key="1">
    <citation type="submission" date="2017-12" db="EMBL/GenBank/DDBJ databases">
        <title>Phylogenetic diversity of female urinary microbiome.</title>
        <authorList>
            <person name="Thomas-White K."/>
            <person name="Wolfe A.J."/>
        </authorList>
    </citation>
    <scope>NUCLEOTIDE SEQUENCE [LARGE SCALE GENOMIC DNA]</scope>
    <source>
        <strain evidence="9 10">UMB0319</strain>
    </source>
</reference>
<evidence type="ECO:0000256" key="4">
    <source>
        <dbReference type="ARBA" id="ARBA00022596"/>
    </source>
</evidence>
<accession>A0A2I1KSX1</accession>
<keyword evidence="6 8" id="KW-1133">Transmembrane helix</keyword>
<evidence type="ECO:0000313" key="9">
    <source>
        <dbReference type="EMBL" id="PKY98723.1"/>
    </source>
</evidence>
<dbReference type="GO" id="GO:0012505">
    <property type="term" value="C:endomembrane system"/>
    <property type="evidence" value="ECO:0007669"/>
    <property type="project" value="UniProtKB-SubCell"/>
</dbReference>
<gene>
    <name evidence="9" type="ORF">CYJ26_06430</name>
</gene>
<protein>
    <recommendedName>
        <fullName evidence="8">Nickel/cobalt efflux system</fullName>
    </recommendedName>
</protein>
<comment type="subcellular location">
    <subcellularLocation>
        <location evidence="8">Cell membrane</location>
        <topology evidence="8">Multi-pass membrane protein</topology>
    </subcellularLocation>
    <subcellularLocation>
        <location evidence="1">Endomembrane system</location>
        <topology evidence="1">Multi-pass membrane protein</topology>
    </subcellularLocation>
</comment>
<evidence type="ECO:0000256" key="8">
    <source>
        <dbReference type="RuleBase" id="RU362101"/>
    </source>
</evidence>
<dbReference type="AlphaFoldDB" id="A0A2I1KSX1"/>
<evidence type="ECO:0000313" key="10">
    <source>
        <dbReference type="Proteomes" id="UP000234778"/>
    </source>
</evidence>
<organism evidence="9 10">
    <name type="scientific">Actinomyces urogenitalis</name>
    <dbReference type="NCBI Taxonomy" id="103621"/>
    <lineage>
        <taxon>Bacteria</taxon>
        <taxon>Bacillati</taxon>
        <taxon>Actinomycetota</taxon>
        <taxon>Actinomycetes</taxon>
        <taxon>Actinomycetales</taxon>
        <taxon>Actinomycetaceae</taxon>
        <taxon>Actinomyces</taxon>
    </lineage>
</organism>
<feature type="transmembrane region" description="Helical" evidence="8">
    <location>
        <begin position="168"/>
        <end position="193"/>
    </location>
</feature>
<comment type="caution">
    <text evidence="9">The sequence shown here is derived from an EMBL/GenBank/DDBJ whole genome shotgun (WGS) entry which is preliminary data.</text>
</comment>
<dbReference type="InterPro" id="IPR004688">
    <property type="entry name" value="Ni/Co_transpt"/>
</dbReference>
<keyword evidence="4" id="KW-0533">Nickel</keyword>
<keyword evidence="3 8" id="KW-0813">Transport</keyword>
<feature type="transmembrane region" description="Helical" evidence="8">
    <location>
        <begin position="113"/>
        <end position="135"/>
    </location>
</feature>
<proteinExistence type="inferred from homology"/>